<evidence type="ECO:0000313" key="4">
    <source>
        <dbReference type="Proteomes" id="UP001065322"/>
    </source>
</evidence>
<protein>
    <recommendedName>
        <fullName evidence="2">UPF0178 protein HUF19_14875</fullName>
    </recommendedName>
</protein>
<sequence>MPTIWVDADATPRPVRDVICKAAVRTGMTAYFVANHAVPLPPSPFLKAVQVEAGFDVADNLIVQRCSAGDLVITQDIPLAAEVIEKQALALNNRGETYTPETIRQRLNMRDFMETLRSSGIQSGGPAAFSERDKAQFANALDRWLVKQKKSEN</sequence>
<evidence type="ECO:0000256" key="2">
    <source>
        <dbReference type="HAMAP-Rule" id="MF_00489"/>
    </source>
</evidence>
<name>A0ABY6AD32_9GAMM</name>
<dbReference type="Pfam" id="PF02639">
    <property type="entry name" value="DUF188"/>
    <property type="match status" value="1"/>
</dbReference>
<dbReference type="CDD" id="cd18720">
    <property type="entry name" value="PIN_YqxD-like"/>
    <property type="match status" value="1"/>
</dbReference>
<dbReference type="EMBL" id="CP054475">
    <property type="protein sequence ID" value="UXD88635.1"/>
    <property type="molecule type" value="Genomic_DNA"/>
</dbReference>
<dbReference type="NCBIfam" id="NF001095">
    <property type="entry name" value="PRK00124.1"/>
    <property type="match status" value="1"/>
</dbReference>
<dbReference type="Proteomes" id="UP001065322">
    <property type="component" value="Chromosome"/>
</dbReference>
<evidence type="ECO:0000313" key="3">
    <source>
        <dbReference type="EMBL" id="UXD88635.1"/>
    </source>
</evidence>
<dbReference type="HAMAP" id="MF_00489">
    <property type="entry name" value="UPF0178"/>
    <property type="match status" value="1"/>
</dbReference>
<accession>A0ABY6AD32</accession>
<evidence type="ECO:0000256" key="1">
    <source>
        <dbReference type="ARBA" id="ARBA00008522"/>
    </source>
</evidence>
<keyword evidence="4" id="KW-1185">Reference proteome</keyword>
<proteinExistence type="inferred from homology"/>
<dbReference type="PANTHER" id="PTHR35146:SF1">
    <property type="entry name" value="UPF0178 PROTEIN YAII"/>
    <property type="match status" value="1"/>
</dbReference>
<reference evidence="4" key="1">
    <citation type="submission" date="2020-06" db="EMBL/GenBank/DDBJ databases">
        <title>Thalassolituus marinus alknpb1M-1, a hydrocarbon-degrading bacterium isolated from the deep-sea overlying water using an in-situ strategy from the South China Sea basin.</title>
        <authorList>
            <person name="Dong C."/>
            <person name="Chen Y."/>
            <person name="Shao Z."/>
        </authorList>
    </citation>
    <scope>NUCLEOTIDE SEQUENCE [LARGE SCALE GENOMIC DNA]</scope>
    <source>
        <strain evidence="4">alknpb1M-1</strain>
    </source>
</reference>
<comment type="similarity">
    <text evidence="1 2">Belongs to the UPF0178 family.</text>
</comment>
<dbReference type="RefSeq" id="WP_260997364.1">
    <property type="nucleotide sequence ID" value="NZ_CP054475.1"/>
</dbReference>
<organism evidence="3 4">
    <name type="scientific">Thalassolituus hydrocarboniclasticus</name>
    <dbReference type="NCBI Taxonomy" id="2742796"/>
    <lineage>
        <taxon>Bacteria</taxon>
        <taxon>Pseudomonadati</taxon>
        <taxon>Pseudomonadota</taxon>
        <taxon>Gammaproteobacteria</taxon>
        <taxon>Oceanospirillales</taxon>
        <taxon>Oceanospirillaceae</taxon>
        <taxon>Thalassolituus</taxon>
    </lineage>
</organism>
<dbReference type="PANTHER" id="PTHR35146">
    <property type="entry name" value="UPF0178 PROTEIN YAII"/>
    <property type="match status" value="1"/>
</dbReference>
<gene>
    <name evidence="3" type="ORF">HUF19_14875</name>
</gene>
<dbReference type="InterPro" id="IPR003791">
    <property type="entry name" value="UPF0178"/>
</dbReference>